<accession>A0A815M5B0</accession>
<dbReference type="AlphaFoldDB" id="A0A815M5B0"/>
<protein>
    <submittedName>
        <fullName evidence="1">Uncharacterized protein</fullName>
    </submittedName>
</protein>
<comment type="caution">
    <text evidence="1">The sequence shown here is derived from an EMBL/GenBank/DDBJ whole genome shotgun (WGS) entry which is preliminary data.</text>
</comment>
<dbReference type="Proteomes" id="UP000663845">
    <property type="component" value="Unassembled WGS sequence"/>
</dbReference>
<name>A0A815M5B0_9BILA</name>
<dbReference type="EMBL" id="CAJNOG010001179">
    <property type="protein sequence ID" value="CAF1417749.1"/>
    <property type="molecule type" value="Genomic_DNA"/>
</dbReference>
<gene>
    <name evidence="1" type="ORF">JYZ213_LOCUS38773</name>
</gene>
<evidence type="ECO:0000313" key="1">
    <source>
        <dbReference type="EMBL" id="CAF1417749.1"/>
    </source>
</evidence>
<feature type="non-terminal residue" evidence="1">
    <location>
        <position position="1"/>
    </location>
</feature>
<proteinExistence type="predicted"/>
<evidence type="ECO:0000313" key="2">
    <source>
        <dbReference type="Proteomes" id="UP000663845"/>
    </source>
</evidence>
<sequence>EYIQHEVNEVTILPTNPSIEPIPLNSSFDRTEKARQSKESYNLERLPEQKYVEINIATPTPSMRKGKTNFS</sequence>
<organism evidence="1 2">
    <name type="scientific">Adineta steineri</name>
    <dbReference type="NCBI Taxonomy" id="433720"/>
    <lineage>
        <taxon>Eukaryota</taxon>
        <taxon>Metazoa</taxon>
        <taxon>Spiralia</taxon>
        <taxon>Gnathifera</taxon>
        <taxon>Rotifera</taxon>
        <taxon>Eurotatoria</taxon>
        <taxon>Bdelloidea</taxon>
        <taxon>Adinetida</taxon>
        <taxon>Adinetidae</taxon>
        <taxon>Adineta</taxon>
    </lineage>
</organism>
<reference evidence="1" key="1">
    <citation type="submission" date="2021-02" db="EMBL/GenBank/DDBJ databases">
        <authorList>
            <person name="Nowell W R."/>
        </authorList>
    </citation>
    <scope>NUCLEOTIDE SEQUENCE</scope>
</reference>